<comment type="caution">
    <text evidence="1">The sequence shown here is derived from an EMBL/GenBank/DDBJ whole genome shotgun (WGS) entry which is preliminary data.</text>
</comment>
<dbReference type="AlphaFoldDB" id="A0A0C1V6X1"/>
<name>A0A0C1V6X1_9CYAN</name>
<accession>A0A0C1V6X1</accession>
<reference evidence="1" key="3">
    <citation type="submission" date="2020-02" db="EMBL/GenBank/DDBJ databases">
        <authorList>
            <person name="Sarangi A.N."/>
            <person name="Ghosh S."/>
            <person name="Mukherjee M."/>
            <person name="Tripathy S."/>
        </authorList>
    </citation>
    <scope>NUCLEOTIDE SEQUENCE</scope>
    <source>
        <strain evidence="1">BDU141951</strain>
    </source>
</reference>
<evidence type="ECO:0000313" key="1">
    <source>
        <dbReference type="EMBL" id="NEV67976.1"/>
    </source>
</evidence>
<reference evidence="1" key="1">
    <citation type="submission" date="2014-11" db="EMBL/GenBank/DDBJ databases">
        <authorList>
            <person name="Malar M.C."/>
            <person name="Sen D."/>
            <person name="Tripathy S."/>
        </authorList>
    </citation>
    <scope>NUCLEOTIDE SEQUENCE</scope>
    <source>
        <strain evidence="1">BDU141951</strain>
    </source>
</reference>
<gene>
    <name evidence="1" type="ORF">QQ91_012715</name>
</gene>
<protein>
    <submittedName>
        <fullName evidence="1">Uncharacterized protein</fullName>
    </submittedName>
</protein>
<dbReference type="EMBL" id="JTHE02000003">
    <property type="protein sequence ID" value="NEV67976.1"/>
    <property type="molecule type" value="Genomic_DNA"/>
</dbReference>
<proteinExistence type="predicted"/>
<sequence>MGVEILILTVYFICVIYVLYQMALSVEDKLEDQVAIVLQGEALQDAVNAQLQQQNLYQATAETQTVNGISAFAITFFNAEERVGAVALQVMPQGKRPLQPAVKTLSVNVVNTLPDQQVFIEWDRSALSIHGGYAQRVIRQVPGSTTDLLPSQAPTVVNPGLQTSVNITGESLLSRPDNQMTLEVGPALVNLSQIPNMPAPARQYTLQLVLWVRSTLHPNAPALQIILPFNFQIEVLPDHVALPVLSWLLNFNPMALLPRGR</sequence>
<organism evidence="1">
    <name type="scientific">Lyngbya confervoides BDU141951</name>
    <dbReference type="NCBI Taxonomy" id="1574623"/>
    <lineage>
        <taxon>Bacteria</taxon>
        <taxon>Bacillati</taxon>
        <taxon>Cyanobacteriota</taxon>
        <taxon>Cyanophyceae</taxon>
        <taxon>Oscillatoriophycideae</taxon>
        <taxon>Oscillatoriales</taxon>
        <taxon>Microcoleaceae</taxon>
        <taxon>Lyngbya</taxon>
    </lineage>
</organism>
<reference evidence="1" key="2">
    <citation type="journal article" date="2015" name="Genome Announc.">
        <title>Draft Genome Sequence of Filamentous Marine Cyanobacterium Lyngbya confervoides Strain BDU141951.</title>
        <authorList>
            <person name="Chandrababunaidu M.M."/>
            <person name="Sen D."/>
            <person name="Tripathy S."/>
        </authorList>
    </citation>
    <scope>NUCLEOTIDE SEQUENCE</scope>
    <source>
        <strain evidence="1">BDU141951</strain>
    </source>
</reference>